<name>A0A834KUB1_VESGE</name>
<accession>A0A834KUB1</accession>
<feature type="region of interest" description="Disordered" evidence="1">
    <location>
        <begin position="22"/>
        <end position="58"/>
    </location>
</feature>
<dbReference type="EMBL" id="JACSDZ010000003">
    <property type="protein sequence ID" value="KAF7410356.1"/>
    <property type="molecule type" value="Genomic_DNA"/>
</dbReference>
<feature type="compositionally biased region" description="Basic and acidic residues" evidence="1">
    <location>
        <begin position="24"/>
        <end position="49"/>
    </location>
</feature>
<evidence type="ECO:0000256" key="1">
    <source>
        <dbReference type="SAM" id="MobiDB-lite"/>
    </source>
</evidence>
<dbReference type="Proteomes" id="UP000617340">
    <property type="component" value="Unassembled WGS sequence"/>
</dbReference>
<evidence type="ECO:0000313" key="3">
    <source>
        <dbReference type="Proteomes" id="UP000617340"/>
    </source>
</evidence>
<evidence type="ECO:0000313" key="2">
    <source>
        <dbReference type="EMBL" id="KAF7410356.1"/>
    </source>
</evidence>
<protein>
    <submittedName>
        <fullName evidence="2">Uncharacterized protein</fullName>
    </submittedName>
</protein>
<reference evidence="2" key="1">
    <citation type="journal article" date="2020" name="G3 (Bethesda)">
        <title>High-Quality Assemblies for Three Invasive Social Wasps from the &lt;i&gt;Vespula&lt;/i&gt; Genus.</title>
        <authorList>
            <person name="Harrop T.W.R."/>
            <person name="Guhlin J."/>
            <person name="McLaughlin G.M."/>
            <person name="Permina E."/>
            <person name="Stockwell P."/>
            <person name="Gilligan J."/>
            <person name="Le Lec M.F."/>
            <person name="Gruber M.A.M."/>
            <person name="Quinn O."/>
            <person name="Lovegrove M."/>
            <person name="Duncan E.J."/>
            <person name="Remnant E.J."/>
            <person name="Van Eeckhoven J."/>
            <person name="Graham B."/>
            <person name="Knapp R.A."/>
            <person name="Langford K.W."/>
            <person name="Kronenberg Z."/>
            <person name="Press M.O."/>
            <person name="Eacker S.M."/>
            <person name="Wilson-Rankin E.E."/>
            <person name="Purcell J."/>
            <person name="Lester P.J."/>
            <person name="Dearden P.K."/>
        </authorList>
    </citation>
    <scope>NUCLEOTIDE SEQUENCE</scope>
    <source>
        <strain evidence="2">Linc-1</strain>
    </source>
</reference>
<comment type="caution">
    <text evidence="2">The sequence shown here is derived from an EMBL/GenBank/DDBJ whole genome shotgun (WGS) entry which is preliminary data.</text>
</comment>
<gene>
    <name evidence="2" type="ORF">HZH68_004737</name>
</gene>
<keyword evidence="3" id="KW-1185">Reference proteome</keyword>
<dbReference type="AlphaFoldDB" id="A0A834KUB1"/>
<organism evidence="2 3">
    <name type="scientific">Vespula germanica</name>
    <name type="common">German yellow jacket</name>
    <name type="synonym">Paravespula germanica</name>
    <dbReference type="NCBI Taxonomy" id="30212"/>
    <lineage>
        <taxon>Eukaryota</taxon>
        <taxon>Metazoa</taxon>
        <taxon>Ecdysozoa</taxon>
        <taxon>Arthropoda</taxon>
        <taxon>Hexapoda</taxon>
        <taxon>Insecta</taxon>
        <taxon>Pterygota</taxon>
        <taxon>Neoptera</taxon>
        <taxon>Endopterygota</taxon>
        <taxon>Hymenoptera</taxon>
        <taxon>Apocrita</taxon>
        <taxon>Aculeata</taxon>
        <taxon>Vespoidea</taxon>
        <taxon>Vespidae</taxon>
        <taxon>Vespinae</taxon>
        <taxon>Vespula</taxon>
    </lineage>
</organism>
<proteinExistence type="predicted"/>
<sequence>MRRIWIESKEFCRALSPKQIARAGRTERDRFNEDEKRRHRNENVNDQRHTSNLGPSNGRFTRVTLLRKDFSLRRTLRMDGWMDGRTDGRMDGWTDGRMDGRTDEWMEKENERKKLAVSIVEKGHSVASSDNVGGMRDNIVRV</sequence>